<keyword evidence="5 6" id="KW-0472">Membrane</keyword>
<evidence type="ECO:0000256" key="4">
    <source>
        <dbReference type="ARBA" id="ARBA00022989"/>
    </source>
</evidence>
<evidence type="ECO:0000256" key="5">
    <source>
        <dbReference type="ARBA" id="ARBA00023136"/>
    </source>
</evidence>
<evidence type="ECO:0000256" key="6">
    <source>
        <dbReference type="SAM" id="Phobius"/>
    </source>
</evidence>
<dbReference type="Gene3D" id="1.20.81.30">
    <property type="entry name" value="Type II secretion system (T2SS), domain F"/>
    <property type="match status" value="1"/>
</dbReference>
<keyword evidence="3 6" id="KW-0812">Transmembrane</keyword>
<evidence type="ECO:0000256" key="3">
    <source>
        <dbReference type="ARBA" id="ARBA00022692"/>
    </source>
</evidence>
<organism evidence="8 9">
    <name type="scientific">Sulfitobacter porphyrae</name>
    <dbReference type="NCBI Taxonomy" id="1246864"/>
    <lineage>
        <taxon>Bacteria</taxon>
        <taxon>Pseudomonadati</taxon>
        <taxon>Pseudomonadota</taxon>
        <taxon>Alphaproteobacteria</taxon>
        <taxon>Rhodobacterales</taxon>
        <taxon>Roseobacteraceae</taxon>
        <taxon>Sulfitobacter</taxon>
    </lineage>
</organism>
<proteinExistence type="predicted"/>
<feature type="transmembrane region" description="Helical" evidence="6">
    <location>
        <begin position="294"/>
        <end position="313"/>
    </location>
</feature>
<dbReference type="Proteomes" id="UP001596353">
    <property type="component" value="Unassembled WGS sequence"/>
</dbReference>
<feature type="transmembrane region" description="Helical" evidence="6">
    <location>
        <begin position="118"/>
        <end position="135"/>
    </location>
</feature>
<feature type="transmembrane region" description="Helical" evidence="6">
    <location>
        <begin position="12"/>
        <end position="31"/>
    </location>
</feature>
<reference evidence="9" key="1">
    <citation type="journal article" date="2019" name="Int. J. Syst. Evol. Microbiol.">
        <title>The Global Catalogue of Microorganisms (GCM) 10K type strain sequencing project: providing services to taxonomists for standard genome sequencing and annotation.</title>
        <authorList>
            <consortium name="The Broad Institute Genomics Platform"/>
            <consortium name="The Broad Institute Genome Sequencing Center for Infectious Disease"/>
            <person name="Wu L."/>
            <person name="Ma J."/>
        </authorList>
    </citation>
    <scope>NUCLEOTIDE SEQUENCE [LARGE SCALE GENOMIC DNA]</scope>
    <source>
        <strain evidence="9">CCUG 66188</strain>
    </source>
</reference>
<dbReference type="EMBL" id="JBHSWG010000001">
    <property type="protein sequence ID" value="MFC6758454.1"/>
    <property type="molecule type" value="Genomic_DNA"/>
</dbReference>
<keyword evidence="2" id="KW-1003">Cell membrane</keyword>
<evidence type="ECO:0000313" key="8">
    <source>
        <dbReference type="EMBL" id="MFC6758454.1"/>
    </source>
</evidence>
<comment type="caution">
    <text evidence="8">The sequence shown here is derived from an EMBL/GenBank/DDBJ whole genome shotgun (WGS) entry which is preliminary data.</text>
</comment>
<evidence type="ECO:0000256" key="1">
    <source>
        <dbReference type="ARBA" id="ARBA00004651"/>
    </source>
</evidence>
<dbReference type="Pfam" id="PF00482">
    <property type="entry name" value="T2SSF"/>
    <property type="match status" value="1"/>
</dbReference>
<evidence type="ECO:0000313" key="9">
    <source>
        <dbReference type="Proteomes" id="UP001596353"/>
    </source>
</evidence>
<gene>
    <name evidence="8" type="ORF">ACFQFQ_01380</name>
</gene>
<feature type="domain" description="Type II secretion system protein GspF" evidence="7">
    <location>
        <begin position="154"/>
        <end position="277"/>
    </location>
</feature>
<dbReference type="PANTHER" id="PTHR35007:SF1">
    <property type="entry name" value="PILUS ASSEMBLY PROTEIN"/>
    <property type="match status" value="1"/>
</dbReference>
<dbReference type="InterPro" id="IPR042094">
    <property type="entry name" value="T2SS_GspF_sf"/>
</dbReference>
<feature type="transmembrane region" description="Helical" evidence="6">
    <location>
        <begin position="94"/>
        <end position="112"/>
    </location>
</feature>
<keyword evidence="4 6" id="KW-1133">Transmembrane helix</keyword>
<feature type="transmembrane region" description="Helical" evidence="6">
    <location>
        <begin position="262"/>
        <end position="282"/>
    </location>
</feature>
<dbReference type="InterPro" id="IPR018076">
    <property type="entry name" value="T2SS_GspF_dom"/>
</dbReference>
<evidence type="ECO:0000259" key="7">
    <source>
        <dbReference type="Pfam" id="PF00482"/>
    </source>
</evidence>
<name>A0ABW2AYQ8_9RHOB</name>
<keyword evidence="9" id="KW-1185">Reference proteome</keyword>
<sequence>MMPIDSSLTLIWYLAGAGILLLAIVAFRMIFAPENAQERTAAKRLKKMRPRTGHGIAEAMVRKQSRRPTGRSIPLIGDPALLVRRAGLEGKEPLILVAIAVLALGLGFALSLRLSAVVAYPAGIIASVFMVKSFLQKRHAKRVDALTHQLPDALDLMMRGLRIGHPVSATIANVGRTMPDPIGAEFRQLAEQVSHGDYLTDAFTDLADRVGQEDVEYLAVSIRIQHGTGGNLADMLGTLAKVVRDRIVMRRRVKAISSEGRMSAYVLSALPVLIYGITSYTAPDYYGAISDDPMYQPIAITIIALVLANFLALRKLVTFKI</sequence>
<accession>A0ABW2AYQ8</accession>
<dbReference type="PANTHER" id="PTHR35007">
    <property type="entry name" value="INTEGRAL MEMBRANE PROTEIN-RELATED"/>
    <property type="match status" value="1"/>
</dbReference>
<evidence type="ECO:0000256" key="2">
    <source>
        <dbReference type="ARBA" id="ARBA00022475"/>
    </source>
</evidence>
<comment type="subcellular location">
    <subcellularLocation>
        <location evidence="1">Cell membrane</location>
        <topology evidence="1">Multi-pass membrane protein</topology>
    </subcellularLocation>
</comment>
<protein>
    <submittedName>
        <fullName evidence="8">Type II secretion system F family protein</fullName>
    </submittedName>
</protein>